<protein>
    <recommendedName>
        <fullName evidence="3">Agmatine deiminase family protein</fullName>
    </recommendedName>
</protein>
<dbReference type="PANTHER" id="PTHR31377">
    <property type="entry name" value="AGMATINE DEIMINASE-RELATED"/>
    <property type="match status" value="1"/>
</dbReference>
<reference evidence="2" key="1">
    <citation type="journal article" date="2020" name="mSystems">
        <title>Genome- and Community-Level Interaction Insights into Carbon Utilization and Element Cycling Functions of Hydrothermarchaeota in Hydrothermal Sediment.</title>
        <authorList>
            <person name="Zhou Z."/>
            <person name="Liu Y."/>
            <person name="Xu W."/>
            <person name="Pan J."/>
            <person name="Luo Z.H."/>
            <person name="Li M."/>
        </authorList>
    </citation>
    <scope>NUCLEOTIDE SEQUENCE [LARGE SCALE GENOMIC DNA]</scope>
    <source>
        <strain evidence="2">HyVt-76</strain>
    </source>
</reference>
<dbReference type="Proteomes" id="UP000886111">
    <property type="component" value="Unassembled WGS sequence"/>
</dbReference>
<proteinExistence type="predicted"/>
<evidence type="ECO:0000313" key="2">
    <source>
        <dbReference type="EMBL" id="HHE54673.1"/>
    </source>
</evidence>
<comment type="caution">
    <text evidence="2">The sequence shown here is derived from an EMBL/GenBank/DDBJ whole genome shotgun (WGS) entry which is preliminary data.</text>
</comment>
<dbReference type="EMBL" id="DRTD01000199">
    <property type="protein sequence ID" value="HHE54673.1"/>
    <property type="molecule type" value="Genomic_DNA"/>
</dbReference>
<organism evidence="2">
    <name type="scientific">Caldithrix abyssi</name>
    <dbReference type="NCBI Taxonomy" id="187145"/>
    <lineage>
        <taxon>Bacteria</taxon>
        <taxon>Pseudomonadati</taxon>
        <taxon>Calditrichota</taxon>
        <taxon>Calditrichia</taxon>
        <taxon>Calditrichales</taxon>
        <taxon>Calditrichaceae</taxon>
        <taxon>Caldithrix</taxon>
    </lineage>
</organism>
<dbReference type="InterPro" id="IPR007466">
    <property type="entry name" value="Peptidyl-Arg-deiminase_porph"/>
</dbReference>
<feature type="non-terminal residue" evidence="2">
    <location>
        <position position="372"/>
    </location>
</feature>
<dbReference type="GO" id="GO:0047632">
    <property type="term" value="F:agmatine deiminase activity"/>
    <property type="evidence" value="ECO:0007669"/>
    <property type="project" value="TreeGrafter"/>
</dbReference>
<evidence type="ECO:0008006" key="3">
    <source>
        <dbReference type="Google" id="ProtNLM"/>
    </source>
</evidence>
<dbReference type="AlphaFoldDB" id="A0A7V5LJG6"/>
<dbReference type="Gene3D" id="3.75.10.10">
    <property type="entry name" value="L-arginine/glycine Amidinotransferase, Chain A"/>
    <property type="match status" value="1"/>
</dbReference>
<keyword evidence="1" id="KW-0378">Hydrolase</keyword>
<sequence>MWTKTLILLFVVFQIGLAQTALPHGLTAKEKQLMPTYQPPVVEEAYQTPPPNPVRTMAEWEELSGLMITWADYYHILKEIVRYAQEECRIYIVCSDSNQVKAYLMQNNIPINNIKFLIEDFNSIWCRDYGPFSIYEQGTDSLFFTDWIYNRPRPDDDVLPAALADAYNVPLYQMTEPPYDLVATGGNFMTDGLGTGFSSKLILEENSDKTEAEIDDIMNQFMGIDRYIKFETLPYDDIHHIDMHMKLLDEETILVGQYPEGVADGPQIEANLQYLLDNYQTCYGRDYQVVRIPMPPDKYGKYPDEGGAYRTYTNGVFVNKTVIIPTYEEKYDTTAFRIYREALPGYRIVGIPCDDIINLDGAIHCITHELGA</sequence>
<dbReference type="Pfam" id="PF04371">
    <property type="entry name" value="PAD_porph"/>
    <property type="match status" value="1"/>
</dbReference>
<dbReference type="GO" id="GO:0004668">
    <property type="term" value="F:protein-arginine deiminase activity"/>
    <property type="evidence" value="ECO:0007669"/>
    <property type="project" value="InterPro"/>
</dbReference>
<gene>
    <name evidence="2" type="ORF">ENL21_02745</name>
</gene>
<dbReference type="SUPFAM" id="SSF55909">
    <property type="entry name" value="Pentein"/>
    <property type="match status" value="1"/>
</dbReference>
<dbReference type="PANTHER" id="PTHR31377:SF0">
    <property type="entry name" value="AGMATINE DEIMINASE-RELATED"/>
    <property type="match status" value="1"/>
</dbReference>
<name>A0A7V5LJG6_CALAY</name>
<accession>A0A7V5LJG6</accession>
<dbReference type="GO" id="GO:0009446">
    <property type="term" value="P:putrescine biosynthetic process"/>
    <property type="evidence" value="ECO:0007669"/>
    <property type="project" value="InterPro"/>
</dbReference>
<evidence type="ECO:0000256" key="1">
    <source>
        <dbReference type="ARBA" id="ARBA00022801"/>
    </source>
</evidence>